<feature type="transmembrane region" description="Helical" evidence="8">
    <location>
        <begin position="102"/>
        <end position="121"/>
    </location>
</feature>
<dbReference type="GO" id="GO:0016758">
    <property type="term" value="F:hexosyltransferase activity"/>
    <property type="evidence" value="ECO:0007669"/>
    <property type="project" value="InterPro"/>
</dbReference>
<evidence type="ECO:0000313" key="10">
    <source>
        <dbReference type="Proteomes" id="UP000660668"/>
    </source>
</evidence>
<evidence type="ECO:0000256" key="7">
    <source>
        <dbReference type="ARBA" id="ARBA00024033"/>
    </source>
</evidence>
<feature type="transmembrane region" description="Helical" evidence="8">
    <location>
        <begin position="187"/>
        <end position="205"/>
    </location>
</feature>
<evidence type="ECO:0000256" key="2">
    <source>
        <dbReference type="ARBA" id="ARBA00022475"/>
    </source>
</evidence>
<feature type="transmembrane region" description="Helical" evidence="8">
    <location>
        <begin position="234"/>
        <end position="256"/>
    </location>
</feature>
<proteinExistence type="inferred from homology"/>
<accession>A0A930YR03</accession>
<organism evidence="9 10">
    <name type="scientific">Nocardioides agariphilus</name>
    <dbReference type="NCBI Taxonomy" id="433664"/>
    <lineage>
        <taxon>Bacteria</taxon>
        <taxon>Bacillati</taxon>
        <taxon>Actinomycetota</taxon>
        <taxon>Actinomycetes</taxon>
        <taxon>Propionibacteriales</taxon>
        <taxon>Nocardioidaceae</taxon>
        <taxon>Nocardioides</taxon>
    </lineage>
</organism>
<keyword evidence="6 8" id="KW-0472">Membrane</keyword>
<reference evidence="9" key="1">
    <citation type="submission" date="2020-11" db="EMBL/GenBank/DDBJ databases">
        <title>Nocardioides cynanchi sp. nov., isolated from soil of rhizosphere of Cynanchum wilfordii.</title>
        <authorList>
            <person name="Lee J.-S."/>
            <person name="Suh M.K."/>
            <person name="Kim J.-S."/>
        </authorList>
    </citation>
    <scope>NUCLEOTIDE SEQUENCE</scope>
    <source>
        <strain evidence="9">KCTC 19276</strain>
    </source>
</reference>
<keyword evidence="2" id="KW-1003">Cell membrane</keyword>
<comment type="similarity">
    <text evidence="7">Belongs to the glycosyltransferase 87 family.</text>
</comment>
<keyword evidence="4 8" id="KW-0812">Transmembrane</keyword>
<dbReference type="AlphaFoldDB" id="A0A930YR03"/>
<name>A0A930YR03_9ACTN</name>
<evidence type="ECO:0000256" key="3">
    <source>
        <dbReference type="ARBA" id="ARBA00022679"/>
    </source>
</evidence>
<protein>
    <submittedName>
        <fullName evidence="9">DUF2029 domain-containing protein</fullName>
    </submittedName>
</protein>
<dbReference type="EMBL" id="JADKPO010000027">
    <property type="protein sequence ID" value="MBF4769515.1"/>
    <property type="molecule type" value="Genomic_DNA"/>
</dbReference>
<evidence type="ECO:0000313" key="9">
    <source>
        <dbReference type="EMBL" id="MBF4769515.1"/>
    </source>
</evidence>
<comment type="subcellular location">
    <subcellularLocation>
        <location evidence="1">Cell membrane</location>
        <topology evidence="1">Multi-pass membrane protein</topology>
    </subcellularLocation>
</comment>
<gene>
    <name evidence="9" type="ORF">ISU10_17235</name>
</gene>
<feature type="transmembrane region" description="Helical" evidence="8">
    <location>
        <begin position="24"/>
        <end position="42"/>
    </location>
</feature>
<evidence type="ECO:0000256" key="5">
    <source>
        <dbReference type="ARBA" id="ARBA00022989"/>
    </source>
</evidence>
<evidence type="ECO:0000256" key="1">
    <source>
        <dbReference type="ARBA" id="ARBA00004651"/>
    </source>
</evidence>
<evidence type="ECO:0000256" key="8">
    <source>
        <dbReference type="SAM" id="Phobius"/>
    </source>
</evidence>
<keyword evidence="10" id="KW-1185">Reference proteome</keyword>
<comment type="caution">
    <text evidence="9">The sequence shown here is derived from an EMBL/GenBank/DDBJ whole genome shotgun (WGS) entry which is preliminary data.</text>
</comment>
<dbReference type="GO" id="GO:0005886">
    <property type="term" value="C:plasma membrane"/>
    <property type="evidence" value="ECO:0007669"/>
    <property type="project" value="UniProtKB-SubCell"/>
</dbReference>
<evidence type="ECO:0000256" key="4">
    <source>
        <dbReference type="ARBA" id="ARBA00022692"/>
    </source>
</evidence>
<evidence type="ECO:0000256" key="6">
    <source>
        <dbReference type="ARBA" id="ARBA00023136"/>
    </source>
</evidence>
<keyword evidence="3" id="KW-0808">Transferase</keyword>
<dbReference type="Pfam" id="PF09594">
    <property type="entry name" value="GT87"/>
    <property type="match status" value="1"/>
</dbReference>
<dbReference type="Proteomes" id="UP000660668">
    <property type="component" value="Unassembled WGS sequence"/>
</dbReference>
<feature type="transmembrane region" description="Helical" evidence="8">
    <location>
        <begin position="73"/>
        <end position="95"/>
    </location>
</feature>
<keyword evidence="5 8" id="KW-1133">Transmembrane helix</keyword>
<sequence length="306" mass="32469">MLTYLLLSGVLYGFARSMGERRPTAALCAVVGLGVGVCFNAMNSHLSNGQINLVLVALVAADVLVKHPRWPRGVLVGVAAAIKLTPAGFMLLFILRSDWRAVAWAAGSFLTCTLLGAIVAWDDSVSFWTSIASRSEEVRVFDEPNASIHGVLSHMPLGPLARPVAVVAVLGVLAVGAVAITRQLRDGEIAGALLANAVVILLISPVSWSHHWVWIIPAALVLTLWGLRGSQVDAVAAVLTVAVFINGGHWFVYVAWGLTFLALCCYQPDDDENAPPSEAGGGHRRRCARAVRRDGPGREAGHGLAH</sequence>
<dbReference type="InterPro" id="IPR018584">
    <property type="entry name" value="GT87"/>
</dbReference>
<feature type="transmembrane region" description="Helical" evidence="8">
    <location>
        <begin position="160"/>
        <end position="180"/>
    </location>
</feature>